<dbReference type="EMBL" id="MN740699">
    <property type="protein sequence ID" value="QHU08784.1"/>
    <property type="molecule type" value="Genomic_DNA"/>
</dbReference>
<accession>A0A6C0JYF2</accession>
<name>A0A6C0JYF2_9ZZZZ</name>
<proteinExistence type="predicted"/>
<dbReference type="AlphaFoldDB" id="A0A6C0JYF2"/>
<evidence type="ECO:0000313" key="1">
    <source>
        <dbReference type="EMBL" id="QHU08784.1"/>
    </source>
</evidence>
<organism evidence="1">
    <name type="scientific">viral metagenome</name>
    <dbReference type="NCBI Taxonomy" id="1070528"/>
    <lineage>
        <taxon>unclassified sequences</taxon>
        <taxon>metagenomes</taxon>
        <taxon>organismal metagenomes</taxon>
    </lineage>
</organism>
<sequence length="427" mass="48939">MSQFNGLLQTTQFSISELYLITEFGTFDISMIFDELNLFDNLLTPVTSGSILVTDATNIKDKLKLNGNEFLKIIVDKGDDNPSFFKYEKLFRIYKITDDRNINFTSQSFVLHFISNDYLVSEQQKISQFYSGKYSDIVERILIDHIKVPNSLPQKGASGIQSITDSIELVDVVIPNLTPFDAIEWICRRALYNSLPQFVFFETQYGYTFAPLESLMSANAIASLNFNPKNIDKDVSGELLGIREFKILSTFQEVDNISSGAYAGTFFGFDTLTRTKKIKKINYVDDIFSKMAHLNKTPLLPDNTVTTKFDSREVYFPYESSRETNSYVKENDSIAATKINNTENYKFQRKSILYNLMQRRIQVNLPGNFGLVSGQVVNIFYPRYTTEVGNQYFDNTLSGRYLIIGVRHMIRYDQHETILEIATDSGK</sequence>
<protein>
    <submittedName>
        <fullName evidence="1">Uncharacterized protein</fullName>
    </submittedName>
</protein>
<reference evidence="1" key="1">
    <citation type="journal article" date="2020" name="Nature">
        <title>Giant virus diversity and host interactions through global metagenomics.</title>
        <authorList>
            <person name="Schulz F."/>
            <person name="Roux S."/>
            <person name="Paez-Espino D."/>
            <person name="Jungbluth S."/>
            <person name="Walsh D.A."/>
            <person name="Denef V.J."/>
            <person name="McMahon K.D."/>
            <person name="Konstantinidis K.T."/>
            <person name="Eloe-Fadrosh E.A."/>
            <person name="Kyrpides N.C."/>
            <person name="Woyke T."/>
        </authorList>
    </citation>
    <scope>NUCLEOTIDE SEQUENCE</scope>
    <source>
        <strain evidence="1">GVMAG-S-1064190-84</strain>
    </source>
</reference>